<accession>Q5BRQ9</accession>
<reference evidence="1" key="2">
    <citation type="journal article" date="2006" name="PLoS Pathog.">
        <title>New perspectives on host-parasite interplay by comparative transcriptomic and proteomic analyses of Schistosoma japonicum.</title>
        <authorList>
            <person name="Liu F."/>
            <person name="Lu J."/>
            <person name="Hu W."/>
            <person name="Wang S.Y."/>
            <person name="Cui S.J."/>
            <person name="Chi M."/>
            <person name="Yan Q."/>
            <person name="Wang X.R."/>
            <person name="Song H.D."/>
            <person name="Xu X.N."/>
            <person name="Wang J.J."/>
            <person name="Zhang X.L."/>
            <person name="Zhang X."/>
            <person name="Wang Z.Q."/>
            <person name="Xue C.L."/>
            <person name="Brindley P.J."/>
            <person name="McManus D.P."/>
            <person name="Yang P.Y."/>
            <person name="Feng Z."/>
            <person name="Chen Z."/>
            <person name="Han Z.G."/>
        </authorList>
    </citation>
    <scope>NUCLEOTIDE SEQUENCE</scope>
</reference>
<organism evidence="1">
    <name type="scientific">Schistosoma japonicum</name>
    <name type="common">Blood fluke</name>
    <dbReference type="NCBI Taxonomy" id="6182"/>
    <lineage>
        <taxon>Eukaryota</taxon>
        <taxon>Metazoa</taxon>
        <taxon>Spiralia</taxon>
        <taxon>Lophotrochozoa</taxon>
        <taxon>Platyhelminthes</taxon>
        <taxon>Trematoda</taxon>
        <taxon>Digenea</taxon>
        <taxon>Strigeidida</taxon>
        <taxon>Schistosomatoidea</taxon>
        <taxon>Schistosomatidae</taxon>
        <taxon>Schistosoma</taxon>
    </lineage>
</organism>
<sequence>MCVPKHTHWKTERRVHIRISEYVSKCLRLKGTTALNSAISRHLTDSYHTIDIV</sequence>
<protein>
    <submittedName>
        <fullName evidence="1">SJCHGC07642 protein</fullName>
    </submittedName>
</protein>
<evidence type="ECO:0000313" key="1">
    <source>
        <dbReference type="EMBL" id="AAX30776.2"/>
    </source>
</evidence>
<name>Q5BRQ9_SCHJA</name>
<proteinExistence type="evidence at transcript level"/>
<dbReference type="AlphaFoldDB" id="Q5BRQ9"/>
<reference evidence="1" key="1">
    <citation type="submission" date="2005-01" db="EMBL/GenBank/DDBJ databases">
        <authorList>
            <person name="Han Z."/>
        </authorList>
    </citation>
    <scope>NUCLEOTIDE SEQUENCE</scope>
</reference>
<dbReference type="EMBL" id="AY915555">
    <property type="protein sequence ID" value="AAX30776.2"/>
    <property type="molecule type" value="mRNA"/>
</dbReference>